<dbReference type="Gene3D" id="1.10.3130.10">
    <property type="entry name" value="serine acetyltransferase, domain 1"/>
    <property type="match status" value="1"/>
</dbReference>
<evidence type="ECO:0000256" key="9">
    <source>
        <dbReference type="ARBA" id="ARBA00023315"/>
    </source>
</evidence>
<evidence type="ECO:0000256" key="8">
    <source>
        <dbReference type="ARBA" id="ARBA00023192"/>
    </source>
</evidence>
<comment type="pathway">
    <text evidence="1">Amino-acid biosynthesis; L-cysteine biosynthesis; L-cysteine from L-serine: step 1/2.</text>
</comment>
<evidence type="ECO:0000256" key="2">
    <source>
        <dbReference type="ARBA" id="ARBA00007274"/>
    </source>
</evidence>
<evidence type="ECO:0000256" key="6">
    <source>
        <dbReference type="ARBA" id="ARBA00022679"/>
    </source>
</evidence>
<keyword evidence="9 11" id="KW-0012">Acyltransferase</keyword>
<dbReference type="RefSeq" id="WP_304600886.1">
    <property type="nucleotide sequence ID" value="NZ_JAUQYO010000001.1"/>
</dbReference>
<dbReference type="CDD" id="cd03354">
    <property type="entry name" value="LbH_SAT"/>
    <property type="match status" value="1"/>
</dbReference>
<protein>
    <recommendedName>
        <fullName evidence="4 11">Serine acetyltransferase</fullName>
        <ecNumber evidence="3 11">2.3.1.30</ecNumber>
    </recommendedName>
</protein>
<keyword evidence="6 11" id="KW-0808">Transferase</keyword>
<dbReference type="PROSITE" id="PS00101">
    <property type="entry name" value="HEXAPEP_TRANSFERASES"/>
    <property type="match status" value="1"/>
</dbReference>
<evidence type="ECO:0000256" key="10">
    <source>
        <dbReference type="ARBA" id="ARBA00049486"/>
    </source>
</evidence>
<dbReference type="Gene3D" id="2.160.10.10">
    <property type="entry name" value="Hexapeptide repeat proteins"/>
    <property type="match status" value="1"/>
</dbReference>
<dbReference type="InterPro" id="IPR053376">
    <property type="entry name" value="Serine_acetyltransferase"/>
</dbReference>
<reference evidence="12 13" key="1">
    <citation type="submission" date="2023-07" db="EMBL/GenBank/DDBJ databases">
        <title>Description of novel actinomycetes strains, isolated from tidal flat sediment.</title>
        <authorList>
            <person name="Lu C."/>
        </authorList>
    </citation>
    <scope>NUCLEOTIDE SEQUENCE [LARGE SCALE GENOMIC DNA]</scope>
    <source>
        <strain evidence="12 13">SYSU T00b441</strain>
    </source>
</reference>
<dbReference type="NCBIfam" id="NF041874">
    <property type="entry name" value="EPS_EpsC"/>
    <property type="match status" value="1"/>
</dbReference>
<dbReference type="InterPro" id="IPR018357">
    <property type="entry name" value="Hexapep_transf_CS"/>
</dbReference>
<name>A0ABT9D8N1_9CELL</name>
<evidence type="ECO:0000313" key="13">
    <source>
        <dbReference type="Proteomes" id="UP001232536"/>
    </source>
</evidence>
<dbReference type="EMBL" id="JAUQYP010000001">
    <property type="protein sequence ID" value="MDO8107255.1"/>
    <property type="molecule type" value="Genomic_DNA"/>
</dbReference>
<dbReference type="GO" id="GO:0009001">
    <property type="term" value="F:serine O-acetyltransferase activity"/>
    <property type="evidence" value="ECO:0007669"/>
    <property type="project" value="UniProtKB-EC"/>
</dbReference>
<organism evidence="12 13">
    <name type="scientific">Actinotalea lenta</name>
    <dbReference type="NCBI Taxonomy" id="3064654"/>
    <lineage>
        <taxon>Bacteria</taxon>
        <taxon>Bacillati</taxon>
        <taxon>Actinomycetota</taxon>
        <taxon>Actinomycetes</taxon>
        <taxon>Micrococcales</taxon>
        <taxon>Cellulomonadaceae</taxon>
        <taxon>Actinotalea</taxon>
    </lineage>
</organism>
<dbReference type="PIRSF" id="PIRSF000441">
    <property type="entry name" value="CysE"/>
    <property type="match status" value="1"/>
</dbReference>
<evidence type="ECO:0000256" key="11">
    <source>
        <dbReference type="PIRNR" id="PIRNR000441"/>
    </source>
</evidence>
<evidence type="ECO:0000256" key="3">
    <source>
        <dbReference type="ARBA" id="ARBA00013266"/>
    </source>
</evidence>
<keyword evidence="7" id="KW-0677">Repeat</keyword>
<accession>A0ABT9D8N1</accession>
<dbReference type="EC" id="2.3.1.30" evidence="3 11"/>
<dbReference type="Proteomes" id="UP001232536">
    <property type="component" value="Unassembled WGS sequence"/>
</dbReference>
<dbReference type="SUPFAM" id="SSF51161">
    <property type="entry name" value="Trimeric LpxA-like enzymes"/>
    <property type="match status" value="1"/>
</dbReference>
<dbReference type="NCBIfam" id="TIGR01172">
    <property type="entry name" value="cysE"/>
    <property type="match status" value="1"/>
</dbReference>
<dbReference type="InterPro" id="IPR011004">
    <property type="entry name" value="Trimer_LpxA-like_sf"/>
</dbReference>
<proteinExistence type="inferred from homology"/>
<keyword evidence="13" id="KW-1185">Reference proteome</keyword>
<dbReference type="InterPro" id="IPR045304">
    <property type="entry name" value="LbH_SAT"/>
</dbReference>
<keyword evidence="8" id="KW-0198">Cysteine biosynthesis</keyword>
<comment type="catalytic activity">
    <reaction evidence="10 11">
        <text>L-serine + acetyl-CoA = O-acetyl-L-serine + CoA</text>
        <dbReference type="Rhea" id="RHEA:24560"/>
        <dbReference type="ChEBI" id="CHEBI:33384"/>
        <dbReference type="ChEBI" id="CHEBI:57287"/>
        <dbReference type="ChEBI" id="CHEBI:57288"/>
        <dbReference type="ChEBI" id="CHEBI:58340"/>
        <dbReference type="EC" id="2.3.1.30"/>
    </reaction>
</comment>
<sequence length="209" mass="22289">MAALRRFLGVLREDLQAARDRDPAARSMLEIALGYPGVHAIWGYRIAHRMWREPALRLPARLLSQLVRSATGIEIHPAAQLGRRLFMDHGMGIVVGETAVVGDDVVMFHGATLGGVSMKHGKRHPTLGDGVVVGAGARVLGPVWVGDGAKIGANAVVVKDVPAGATAVGVPAVIRRREHSGNGQTRQLDVTSPDHIRDPALDVDPAIWI</sequence>
<dbReference type="InterPro" id="IPR005881">
    <property type="entry name" value="Ser_O-AcTrfase"/>
</dbReference>
<evidence type="ECO:0000313" key="12">
    <source>
        <dbReference type="EMBL" id="MDO8107255.1"/>
    </source>
</evidence>
<evidence type="ECO:0000256" key="7">
    <source>
        <dbReference type="ARBA" id="ARBA00022737"/>
    </source>
</evidence>
<comment type="similarity">
    <text evidence="2 11">Belongs to the transferase hexapeptide repeat family.</text>
</comment>
<dbReference type="PANTHER" id="PTHR42811">
    <property type="entry name" value="SERINE ACETYLTRANSFERASE"/>
    <property type="match status" value="1"/>
</dbReference>
<comment type="caution">
    <text evidence="12">The sequence shown here is derived from an EMBL/GenBank/DDBJ whole genome shotgun (WGS) entry which is preliminary data.</text>
</comment>
<keyword evidence="5" id="KW-0028">Amino-acid biosynthesis</keyword>
<evidence type="ECO:0000256" key="5">
    <source>
        <dbReference type="ARBA" id="ARBA00022605"/>
    </source>
</evidence>
<dbReference type="InterPro" id="IPR001451">
    <property type="entry name" value="Hexapep"/>
</dbReference>
<evidence type="ECO:0000256" key="1">
    <source>
        <dbReference type="ARBA" id="ARBA00004876"/>
    </source>
</evidence>
<gene>
    <name evidence="12" type="primary">cysE</name>
    <name evidence="12" type="ORF">Q6348_08610</name>
</gene>
<dbReference type="Pfam" id="PF00132">
    <property type="entry name" value="Hexapep"/>
    <property type="match status" value="1"/>
</dbReference>
<dbReference type="InterPro" id="IPR042122">
    <property type="entry name" value="Ser_AcTrfase_N_sf"/>
</dbReference>
<evidence type="ECO:0000256" key="4">
    <source>
        <dbReference type="ARBA" id="ARBA00018522"/>
    </source>
</evidence>